<dbReference type="InterPro" id="IPR050107">
    <property type="entry name" value="ABC_carbohydrate_import_ATPase"/>
</dbReference>
<dbReference type="InterPro" id="IPR003593">
    <property type="entry name" value="AAA+_ATPase"/>
</dbReference>
<evidence type="ECO:0000259" key="15">
    <source>
        <dbReference type="PROSITE" id="PS50893"/>
    </source>
</evidence>
<feature type="domain" description="ABC transporter" evidence="15">
    <location>
        <begin position="21"/>
        <end position="257"/>
    </location>
</feature>
<evidence type="ECO:0000256" key="4">
    <source>
        <dbReference type="ARBA" id="ARBA00022448"/>
    </source>
</evidence>
<evidence type="ECO:0000256" key="8">
    <source>
        <dbReference type="ARBA" id="ARBA00022737"/>
    </source>
</evidence>
<feature type="transmembrane region" description="Helical" evidence="14">
    <location>
        <begin position="658"/>
        <end position="678"/>
    </location>
</feature>
<dbReference type="OrthoDB" id="7757085at2"/>
<dbReference type="CDD" id="cd03215">
    <property type="entry name" value="ABC_Carb_Monos_II"/>
    <property type="match status" value="1"/>
</dbReference>
<evidence type="ECO:0000256" key="13">
    <source>
        <dbReference type="ARBA" id="ARBA00023136"/>
    </source>
</evidence>
<dbReference type="Gene3D" id="3.40.50.300">
    <property type="entry name" value="P-loop containing nucleotide triphosphate hydrolases"/>
    <property type="match status" value="2"/>
</dbReference>
<dbReference type="Pfam" id="PF00005">
    <property type="entry name" value="ABC_tran"/>
    <property type="match status" value="2"/>
</dbReference>
<evidence type="ECO:0000256" key="6">
    <source>
        <dbReference type="ARBA" id="ARBA00022597"/>
    </source>
</evidence>
<dbReference type="InterPro" id="IPR027417">
    <property type="entry name" value="P-loop_NTPase"/>
</dbReference>
<gene>
    <name evidence="16" type="ORF">FJU08_19575</name>
</gene>
<dbReference type="AlphaFoldDB" id="A0A506TZZ2"/>
<evidence type="ECO:0000256" key="1">
    <source>
        <dbReference type="ARBA" id="ARBA00004202"/>
    </source>
</evidence>
<comment type="subcellular location">
    <subcellularLocation>
        <location evidence="2">Cell membrane</location>
        <topology evidence="2">Multi-pass membrane protein</topology>
    </subcellularLocation>
    <subcellularLocation>
        <location evidence="1">Cell membrane</location>
        <topology evidence="1">Peripheral membrane protein</topology>
    </subcellularLocation>
</comment>
<keyword evidence="6" id="KW-0762">Sugar transport</keyword>
<evidence type="ECO:0000256" key="9">
    <source>
        <dbReference type="ARBA" id="ARBA00022741"/>
    </source>
</evidence>
<reference evidence="16 17" key="1">
    <citation type="submission" date="2019-06" db="EMBL/GenBank/DDBJ databases">
        <authorList>
            <person name="Li M."/>
        </authorList>
    </citation>
    <scope>NUCLEOTIDE SEQUENCE [LARGE SCALE GENOMIC DNA]</scope>
    <source>
        <strain evidence="16 17">BGMRC2036</strain>
    </source>
</reference>
<feature type="transmembrane region" description="Helical" evidence="14">
    <location>
        <begin position="628"/>
        <end position="651"/>
    </location>
</feature>
<comment type="similarity">
    <text evidence="3">Belongs to the ABC transporter superfamily.</text>
</comment>
<dbReference type="PANTHER" id="PTHR43790:SF9">
    <property type="entry name" value="GALACTOFURANOSE TRANSPORTER ATP-BINDING PROTEIN YTFR"/>
    <property type="match status" value="1"/>
</dbReference>
<organism evidence="16 17">
    <name type="scientific">Martelella alba</name>
    <dbReference type="NCBI Taxonomy" id="2590451"/>
    <lineage>
        <taxon>Bacteria</taxon>
        <taxon>Pseudomonadati</taxon>
        <taxon>Pseudomonadota</taxon>
        <taxon>Alphaproteobacteria</taxon>
        <taxon>Hyphomicrobiales</taxon>
        <taxon>Aurantimonadaceae</taxon>
        <taxon>Martelella</taxon>
    </lineage>
</organism>
<keyword evidence="7 14" id="KW-0812">Transmembrane</keyword>
<dbReference type="CDD" id="cd06579">
    <property type="entry name" value="TM_PBP1_transp_AraH_like"/>
    <property type="match status" value="1"/>
</dbReference>
<dbReference type="InterPro" id="IPR017871">
    <property type="entry name" value="ABC_transporter-like_CS"/>
</dbReference>
<evidence type="ECO:0000256" key="10">
    <source>
        <dbReference type="ARBA" id="ARBA00022840"/>
    </source>
</evidence>
<protein>
    <submittedName>
        <fullName evidence="16">ATP-binding cassette domain-containing protein</fullName>
    </submittedName>
</protein>
<dbReference type="Proteomes" id="UP000318801">
    <property type="component" value="Unassembled WGS sequence"/>
</dbReference>
<feature type="transmembrane region" description="Helical" evidence="14">
    <location>
        <begin position="830"/>
        <end position="851"/>
    </location>
</feature>
<keyword evidence="11" id="KW-1278">Translocase</keyword>
<dbReference type="FunFam" id="3.40.50.300:FF:000127">
    <property type="entry name" value="Ribose import ATP-binding protein RbsA"/>
    <property type="match status" value="1"/>
</dbReference>
<keyword evidence="13 14" id="KW-0472">Membrane</keyword>
<dbReference type="SUPFAM" id="SSF52540">
    <property type="entry name" value="P-loop containing nucleoside triphosphate hydrolases"/>
    <property type="match status" value="2"/>
</dbReference>
<keyword evidence="10 16" id="KW-0067">ATP-binding</keyword>
<feature type="transmembrane region" description="Helical" evidence="14">
    <location>
        <begin position="749"/>
        <end position="767"/>
    </location>
</feature>
<evidence type="ECO:0000313" key="16">
    <source>
        <dbReference type="EMBL" id="TPW27642.1"/>
    </source>
</evidence>
<evidence type="ECO:0000256" key="11">
    <source>
        <dbReference type="ARBA" id="ARBA00022967"/>
    </source>
</evidence>
<dbReference type="CDD" id="cd03216">
    <property type="entry name" value="ABC_Carb_Monos_I"/>
    <property type="match status" value="1"/>
</dbReference>
<dbReference type="SMART" id="SM00382">
    <property type="entry name" value="AAA"/>
    <property type="match status" value="2"/>
</dbReference>
<dbReference type="PROSITE" id="PS50893">
    <property type="entry name" value="ABC_TRANSPORTER_2"/>
    <property type="match status" value="2"/>
</dbReference>
<accession>A0A506TZZ2</accession>
<keyword evidence="12 14" id="KW-1133">Transmembrane helix</keyword>
<evidence type="ECO:0000313" key="17">
    <source>
        <dbReference type="Proteomes" id="UP000318801"/>
    </source>
</evidence>
<feature type="transmembrane region" description="Helical" evidence="14">
    <location>
        <begin position="549"/>
        <end position="566"/>
    </location>
</feature>
<dbReference type="GO" id="GO:0022857">
    <property type="term" value="F:transmembrane transporter activity"/>
    <property type="evidence" value="ECO:0007669"/>
    <property type="project" value="InterPro"/>
</dbReference>
<keyword evidence="5" id="KW-1003">Cell membrane</keyword>
<feature type="domain" description="ABC transporter" evidence="15">
    <location>
        <begin position="268"/>
        <end position="511"/>
    </location>
</feature>
<evidence type="ECO:0000256" key="2">
    <source>
        <dbReference type="ARBA" id="ARBA00004651"/>
    </source>
</evidence>
<feature type="transmembrane region" description="Helical" evidence="14">
    <location>
        <begin position="779"/>
        <end position="797"/>
    </location>
</feature>
<sequence>MNKIDLTYPQGAGSPDLPPLIELRGVSKVFGGTVAVSDVTLDVRPAEVLALLGENGAGKSTCVKMMCGVHRPTTGEIAVAGTVQNWHSPLDAQHAGIAVVHQHPGLFPDLSIVENIYFGRFPTNSLGLLDRNAMYRRVVELLDMVGLAASPDALLKTLSISEQQLVEIAKALSTDADVLILDEPTASLSHREVEKLFTVVRKLKERGVGIVFVGHRMDEVFHIADRISVLRDGALVRTADASALSRQQAINLMAGRELQSSFPERTHALGPEVLKVEGLGVDAEFEDISLTVRAGEIMGIGGLVGSGRTEFATTIFGVKHPNRGTIRLDGQIVDIRSPQQAMKHGIAYVSEDRHAKSLIMDFPIRVNASLTVLQNCTHYGLLRPQREISYVRQYLQRLKLRFASYEQEISGLSGGNQQKVVLSKWLATRPRILILDEPTQGIDVESKAEVHAIIADLARSGMAIILISSELPELIGMCDRITVLREGRQTATFAEKNVEPTEVLRAATENNKTTAFSAPVDTAVAEDNKTVAGTALKRLFEQVFMRREIGLVVAILAVVIPVFVINPRMLSFTNLQSLSMDAGLLGFVALGEMLVILTRNIDLSVASVIGLTAYAAALLMSSHPELPALAGLGFAVLLGFGLGAVNGLIVGYGRVPSIVATLGTMSVYRGLLSLWANGNQISADEVPQQWLDLAGHRVFGVSGIVAASLITLAIAGFLLQRTRFGREIYGVGSNPEAADTIGVPSARRILAAFAIAGALAGVMGALWASRYATVDARVAFGYELTVIASVVVGGVAIRGGSGTVLGIILGVITLLVIRNGLSLVRVNPLWLQGVYGLVILAAITIDAKIAARGERVLKRRMM</sequence>
<dbReference type="InterPro" id="IPR003439">
    <property type="entry name" value="ABC_transporter-like_ATP-bd"/>
</dbReference>
<keyword evidence="8" id="KW-0677">Repeat</keyword>
<dbReference type="PANTHER" id="PTHR43790">
    <property type="entry name" value="CARBOHYDRATE TRANSPORT ATP-BINDING PROTEIN MG119-RELATED"/>
    <property type="match status" value="1"/>
</dbReference>
<dbReference type="RefSeq" id="WP_141150742.1">
    <property type="nucleotide sequence ID" value="NZ_VHLG01000016.1"/>
</dbReference>
<dbReference type="EMBL" id="VHLG01000016">
    <property type="protein sequence ID" value="TPW27642.1"/>
    <property type="molecule type" value="Genomic_DNA"/>
</dbReference>
<dbReference type="GO" id="GO:0005886">
    <property type="term" value="C:plasma membrane"/>
    <property type="evidence" value="ECO:0007669"/>
    <property type="project" value="UniProtKB-SubCell"/>
</dbReference>
<proteinExistence type="inferred from homology"/>
<dbReference type="InterPro" id="IPR001851">
    <property type="entry name" value="ABC_transp_permease"/>
</dbReference>
<keyword evidence="4" id="KW-0813">Transport</keyword>
<keyword evidence="9" id="KW-0547">Nucleotide-binding</keyword>
<name>A0A506TZZ2_9HYPH</name>
<comment type="caution">
    <text evidence="16">The sequence shown here is derived from an EMBL/GenBank/DDBJ whole genome shotgun (WGS) entry which is preliminary data.</text>
</comment>
<evidence type="ECO:0000256" key="3">
    <source>
        <dbReference type="ARBA" id="ARBA00005417"/>
    </source>
</evidence>
<dbReference type="PROSITE" id="PS00211">
    <property type="entry name" value="ABC_TRANSPORTER_1"/>
    <property type="match status" value="1"/>
</dbReference>
<feature type="transmembrane region" description="Helical" evidence="14">
    <location>
        <begin position="804"/>
        <end position="824"/>
    </location>
</feature>
<dbReference type="Pfam" id="PF02653">
    <property type="entry name" value="BPD_transp_2"/>
    <property type="match status" value="1"/>
</dbReference>
<evidence type="ECO:0000256" key="12">
    <source>
        <dbReference type="ARBA" id="ARBA00022989"/>
    </source>
</evidence>
<dbReference type="GO" id="GO:0005524">
    <property type="term" value="F:ATP binding"/>
    <property type="evidence" value="ECO:0007669"/>
    <property type="project" value="UniProtKB-KW"/>
</dbReference>
<dbReference type="GO" id="GO:0016887">
    <property type="term" value="F:ATP hydrolysis activity"/>
    <property type="evidence" value="ECO:0007669"/>
    <property type="project" value="InterPro"/>
</dbReference>
<feature type="transmembrane region" description="Helical" evidence="14">
    <location>
        <begin position="603"/>
        <end position="622"/>
    </location>
</feature>
<feature type="transmembrane region" description="Helical" evidence="14">
    <location>
        <begin position="698"/>
        <end position="719"/>
    </location>
</feature>
<keyword evidence="17" id="KW-1185">Reference proteome</keyword>
<evidence type="ECO:0000256" key="5">
    <source>
        <dbReference type="ARBA" id="ARBA00022475"/>
    </source>
</evidence>
<evidence type="ECO:0000256" key="14">
    <source>
        <dbReference type="SAM" id="Phobius"/>
    </source>
</evidence>
<evidence type="ECO:0000256" key="7">
    <source>
        <dbReference type="ARBA" id="ARBA00022692"/>
    </source>
</evidence>